<dbReference type="RefSeq" id="WP_089183001.1">
    <property type="nucleotide sequence ID" value="NZ_CP043427.1"/>
</dbReference>
<dbReference type="GO" id="GO:0003755">
    <property type="term" value="F:peptidyl-prolyl cis-trans isomerase activity"/>
    <property type="evidence" value="ECO:0007669"/>
    <property type="project" value="UniProtKB-KW"/>
</dbReference>
<keyword evidence="14" id="KW-1185">Reference proteome</keyword>
<keyword evidence="8 13" id="KW-0413">Isomerase</keyword>
<dbReference type="InterPro" id="IPR048261">
    <property type="entry name" value="SlpA/SlyD-like_ins_sf"/>
</dbReference>
<evidence type="ECO:0000256" key="2">
    <source>
        <dbReference type="ARBA" id="ARBA00004496"/>
    </source>
</evidence>
<dbReference type="Gene3D" id="3.10.50.40">
    <property type="match status" value="1"/>
</dbReference>
<gene>
    <name evidence="13" type="primary">slyD</name>
    <name evidence="13" type="ORF">NCTC12475_00808</name>
</gene>
<dbReference type="SUPFAM" id="SSF54534">
    <property type="entry name" value="FKBP-like"/>
    <property type="match status" value="1"/>
</dbReference>
<dbReference type="GO" id="GO:0005737">
    <property type="term" value="C:cytoplasm"/>
    <property type="evidence" value="ECO:0007669"/>
    <property type="project" value="UniProtKB-SubCell"/>
</dbReference>
<name>A0A381DJE6_9BACT</name>
<comment type="catalytic activity">
    <reaction evidence="1">
        <text>[protein]-peptidylproline (omega=180) = [protein]-peptidylproline (omega=0)</text>
        <dbReference type="Rhea" id="RHEA:16237"/>
        <dbReference type="Rhea" id="RHEA-COMP:10747"/>
        <dbReference type="Rhea" id="RHEA-COMP:10748"/>
        <dbReference type="ChEBI" id="CHEBI:83833"/>
        <dbReference type="ChEBI" id="CHEBI:83834"/>
        <dbReference type="EC" id="5.2.1.8"/>
    </reaction>
</comment>
<evidence type="ECO:0000313" key="14">
    <source>
        <dbReference type="Proteomes" id="UP000254920"/>
    </source>
</evidence>
<dbReference type="GO" id="GO:0042026">
    <property type="term" value="P:protein refolding"/>
    <property type="evidence" value="ECO:0007669"/>
    <property type="project" value="UniProtKB-ARBA"/>
</dbReference>
<dbReference type="Gene3D" id="2.40.10.330">
    <property type="match status" value="1"/>
</dbReference>
<dbReference type="InterPro" id="IPR001179">
    <property type="entry name" value="PPIase_FKBP_dom"/>
</dbReference>
<comment type="subcellular location">
    <subcellularLocation>
        <location evidence="2">Cytoplasm</location>
    </subcellularLocation>
</comment>
<sequence length="200" mass="22212">MQNKVISMFYELKDANTKDILESNFNHQEISFLTGRGHIIEALEKEVCKMGIGEEKLINIKAVDAAGEYDDKALQEIDKEQFAGIDLHEGMELFGEGEDGTTARVIVKNIGEKTVIVDFNHPYAGKDLEFNVKITDIRDATEDEILTGNVANAHVCSCGGHSHEKDHKCCGGGHHHEHECCGGHHHEKDHECCGGHKHDK</sequence>
<dbReference type="InterPro" id="IPR046357">
    <property type="entry name" value="PPIase_dom_sf"/>
</dbReference>
<dbReference type="OrthoDB" id="9808891at2"/>
<dbReference type="AlphaFoldDB" id="A0A381DJE6"/>
<evidence type="ECO:0000313" key="13">
    <source>
        <dbReference type="EMBL" id="SUX10611.1"/>
    </source>
</evidence>
<evidence type="ECO:0000256" key="3">
    <source>
        <dbReference type="ARBA" id="ARBA00006577"/>
    </source>
</evidence>
<evidence type="ECO:0000259" key="12">
    <source>
        <dbReference type="Pfam" id="PF00254"/>
    </source>
</evidence>
<keyword evidence="5" id="KW-0963">Cytoplasm</keyword>
<dbReference type="Pfam" id="PF00254">
    <property type="entry name" value="FKBP_C"/>
    <property type="match status" value="1"/>
</dbReference>
<dbReference type="Proteomes" id="UP000254920">
    <property type="component" value="Unassembled WGS sequence"/>
</dbReference>
<evidence type="ECO:0000256" key="6">
    <source>
        <dbReference type="ARBA" id="ARBA00023110"/>
    </source>
</evidence>
<comment type="similarity">
    <text evidence="3">Belongs to the FKBP-type PPIase family.</text>
</comment>
<keyword evidence="6" id="KW-0697">Rotamase</keyword>
<comment type="function">
    <text evidence="9">Also involved in hydrogenase metallocenter assembly, probably by participating in the nickel insertion step. This function in hydrogenase biosynthesis requires chaperone activity and the presence of the metal-binding domain, but not PPIase activity.</text>
</comment>
<accession>A0A381DJE6</accession>
<evidence type="ECO:0000256" key="9">
    <source>
        <dbReference type="ARBA" id="ARBA00037071"/>
    </source>
</evidence>
<evidence type="ECO:0000256" key="8">
    <source>
        <dbReference type="ARBA" id="ARBA00023235"/>
    </source>
</evidence>
<evidence type="ECO:0000256" key="4">
    <source>
        <dbReference type="ARBA" id="ARBA00013194"/>
    </source>
</evidence>
<evidence type="ECO:0000256" key="11">
    <source>
        <dbReference type="ARBA" id="ARBA00042772"/>
    </source>
</evidence>
<dbReference type="PANTHER" id="PTHR47861">
    <property type="entry name" value="FKBP-TYPE PEPTIDYL-PROLYL CIS-TRANS ISOMERASE SLYD"/>
    <property type="match status" value="1"/>
</dbReference>
<evidence type="ECO:0000256" key="7">
    <source>
        <dbReference type="ARBA" id="ARBA00023186"/>
    </source>
</evidence>
<dbReference type="STRING" id="32024.GCA_000788295_01227"/>
<dbReference type="EMBL" id="UFVD01000001">
    <property type="protein sequence ID" value="SUX10611.1"/>
    <property type="molecule type" value="Genomic_DNA"/>
</dbReference>
<protein>
    <recommendedName>
        <fullName evidence="10">FKBP-type peptidyl-prolyl cis-trans isomerase SlyD</fullName>
        <ecNumber evidence="4">5.2.1.8</ecNumber>
    </recommendedName>
    <alternativeName>
        <fullName evidence="11">Metallochaperone SlyD</fullName>
    </alternativeName>
</protein>
<reference evidence="13 14" key="1">
    <citation type="submission" date="2018-06" db="EMBL/GenBank/DDBJ databases">
        <authorList>
            <consortium name="Pathogen Informatics"/>
            <person name="Doyle S."/>
        </authorList>
    </citation>
    <scope>NUCLEOTIDE SEQUENCE [LARGE SCALE GENOMIC DNA]</scope>
    <source>
        <strain evidence="13 14">NCTC12475</strain>
    </source>
</reference>
<feature type="domain" description="PPIase FKBP-type" evidence="12">
    <location>
        <begin position="3"/>
        <end position="67"/>
    </location>
</feature>
<dbReference type="EC" id="5.2.1.8" evidence="4"/>
<evidence type="ECO:0000256" key="10">
    <source>
        <dbReference type="ARBA" id="ARBA00040015"/>
    </source>
</evidence>
<dbReference type="PANTHER" id="PTHR47861:SF3">
    <property type="entry name" value="FKBP-TYPE PEPTIDYL-PROLYL CIS-TRANS ISOMERASE SLYD"/>
    <property type="match status" value="1"/>
</dbReference>
<dbReference type="GeneID" id="93091239"/>
<keyword evidence="7" id="KW-0143">Chaperone</keyword>
<organism evidence="13 14">
    <name type="scientific">Campylobacter sputorum subsp. sputorum</name>
    <dbReference type="NCBI Taxonomy" id="32024"/>
    <lineage>
        <taxon>Bacteria</taxon>
        <taxon>Pseudomonadati</taxon>
        <taxon>Campylobacterota</taxon>
        <taxon>Epsilonproteobacteria</taxon>
        <taxon>Campylobacterales</taxon>
        <taxon>Campylobacteraceae</taxon>
        <taxon>Campylobacter</taxon>
    </lineage>
</organism>
<proteinExistence type="inferred from homology"/>
<evidence type="ECO:0000256" key="1">
    <source>
        <dbReference type="ARBA" id="ARBA00000971"/>
    </source>
</evidence>
<evidence type="ECO:0000256" key="5">
    <source>
        <dbReference type="ARBA" id="ARBA00022490"/>
    </source>
</evidence>